<sequence>MQTETAQTTLPTLEHLIDPHPLTTPPETPLINIIALMGQGRRTHSLPGIATIAPATSVLVIEGDRTLTSVAPLGSKPIGKANRLVGILTAQDLVRLTASQVNLREIKIADVMTPSVVTLTLSDSCNLFTVISLFHQHQISHLPVLDPQGQLMGMITVDSLCRGLPDLNLLKWQRVSAAMTSTVIQAPLSTSVLSLAHLMSQERESYVVLTEQGLNVSSLPVGIVTERDIVQLVQLSLMGLDLSQTQAHLVMKTPLLGLSPEDSLWTAHQQMQQWQLQHGLVYGEREDWRGVFTQKELLRSLDPMQMLGVIDTLHQTVEQQAEELQRAHERLSAPRFYPPSVEQNQAESSNNQTHSPKPFEGNPNPSNSELPLSSPTPEASAPEAPPNQETCCHGSLDELKKTQERLELVTYAANDGLWDWNLQTGEIYYSPRWKEMLGDLDYEQPSDLLAWEQVIVDVDPISSLKLMKDFQGGHASRFIVTQRFRHKDGSLLYILSQATHLKDDQGRVVRMVGTHTDVSELITAQEALRQGEERLRALLNAIPDLMFRQRVDGTYLDFKLKDGNLLVPSETPSQCHFWDVAIPEAVKQRHLKLLQVAVATGELQTYELELDKPDRVRNYEVRIVKSGTDEAVCIVRDITDRKRTEEGLRENEQFLRSIYDGVEKSIFVVDVLENGEFRYVGLNPAHEYLTGIPSEQLCGKTPEQVLPLESAMAVRDRYQSCVEEGTTISYEECLPFNGIETWWITSLTPLLDTHSRIYRLIGTSTDITERKRAEIALQQQAERERLVSEIARRIRQSLELEEILHTTATQVRQFLQTDRVIVYRFNPDWSGVVAVESVGQGWKAVLGSTIYDPCFSKDYTHLYQQGRIGIVEDVYNAGLTPCYVDFLAQLQVSASLTVPILQGDRLWGLLIAHHCHGIRKWQSLEVELLQQLATQVAIAVQQSELYQQVQAELAERKRVEEGLREHKAALQRQVHRALLLKQITQEIRQSLDTHRIFNTTVAQIGQAFRVNRCVIHTYIAKPTPQVPFVTEYLEPGYESILDLTVPVRGNPHMQRLLVQDSAIASPNIYTDPLLQAAIPLCQQIGLKSMLAIRTSYQGEPNGVICLHQCDSLRDWTSDEIELLEAVADQVGIALAQARLLEQEKRQREQLAEQNIALETSKQAAEAANRAKSEFLATMSHEIRTPMNAVIGMTGLLLDTEVTPQQHQFVETIRNSGEALLTIINDILDFSKIESGKLELEEQPFKLRMCIEESLDLLAPKAAEKELELAYLIDSQTPVTIAGDVTRLRQILVNLLSNAVKFTRSGEVTVSVTAKGVPVKHEVGRESVGNNPGFSISPSPNTQPQLDKPCDPGTRQDTLSSVSVHPVPYPYYEIQFAVKDTGIGIPTERLDRLFQPFSQVDSSTSRHYGGTGLGLVISKRLCEMMGGRIWVESEVGKGSIFYFTVIAHAVYSSTPTDLDVAQPQLEGKRLLIVDDNATNRKILTLQGKSWGMLTRAAHSGREALDWLSQGELFDLAILDMQMPGMDGLTLATEIRKKPGYQELPLVMLTSIGKPESSDPSQMSHFAAFLNKPIKQSQLYESLNQVLLGQPIKVRPLCSLYPEIDSNLAHKLPLKILLAEDNVVNQQVALHLLQRLGYRADVVGNGLEVLEAVHRQSYDVVLMDVQMPEMDGLTAAHRISQESSFAWELEAAGENLITAFPGVSLTETHQQSNSPTSTNRPPEKVPGQPNSKSNKRPRIIAMTANAMQGDREMCLEAGMDDYISKPIRMKELVRALSKCQEELKVSPLNVEHSEGKIQPSNRKSIPTENATRANLIQPATAHSSEALIDVAAFQELREMVNHDGILESVIDSYIEETPKLLQAMQTALAHLHRVEADQNEALVLQRAAHTLKSTSATLGAIYLAQICGVLEALKPMGKLVEATALVSQIETEYEKVKAALLEKIRHLNSIG</sequence>
<dbReference type="Gene3D" id="3.40.50.2300">
    <property type="match status" value="2"/>
</dbReference>
<dbReference type="Gene3D" id="1.10.287.130">
    <property type="match status" value="1"/>
</dbReference>
<dbReference type="InterPro" id="IPR013656">
    <property type="entry name" value="PAS_4"/>
</dbReference>
<dbReference type="eggNOG" id="COG0784">
    <property type="taxonomic scope" value="Bacteria"/>
</dbReference>
<evidence type="ECO:0000256" key="18">
    <source>
        <dbReference type="SAM" id="Coils"/>
    </source>
</evidence>
<evidence type="ECO:0000256" key="4">
    <source>
        <dbReference type="ARBA" id="ARBA00012438"/>
    </source>
</evidence>
<dbReference type="FunFam" id="1.10.287.130:FF:000004">
    <property type="entry name" value="Ethylene receptor 1"/>
    <property type="match status" value="1"/>
</dbReference>
<dbReference type="Pfam" id="PF00512">
    <property type="entry name" value="HisKA"/>
    <property type="match status" value="1"/>
</dbReference>
<evidence type="ECO:0000259" key="25">
    <source>
        <dbReference type="PROSITE" id="PS50894"/>
    </source>
</evidence>
<feature type="compositionally biased region" description="Polar residues" evidence="19">
    <location>
        <begin position="1327"/>
        <end position="1344"/>
    </location>
</feature>
<evidence type="ECO:0000256" key="11">
    <source>
        <dbReference type="ARBA" id="ARBA00022840"/>
    </source>
</evidence>
<keyword evidence="12" id="KW-1133">Transmembrane helix</keyword>
<dbReference type="SUPFAM" id="SSF55785">
    <property type="entry name" value="PYP-like sensor domain (PAS domain)"/>
    <property type="match status" value="3"/>
</dbReference>
<dbReference type="CDD" id="cd16922">
    <property type="entry name" value="HATPase_EvgS-ArcB-TorS-like"/>
    <property type="match status" value="1"/>
</dbReference>
<dbReference type="KEGG" id="mic:Mic7113_4360"/>
<dbReference type="InterPro" id="IPR001789">
    <property type="entry name" value="Sig_transdc_resp-reg_receiver"/>
</dbReference>
<dbReference type="Proteomes" id="UP000010471">
    <property type="component" value="Chromosome"/>
</dbReference>
<evidence type="ECO:0000256" key="13">
    <source>
        <dbReference type="ARBA" id="ARBA00023012"/>
    </source>
</evidence>
<dbReference type="SMART" id="SM00091">
    <property type="entry name" value="PAS"/>
    <property type="match status" value="3"/>
</dbReference>
<keyword evidence="13" id="KW-0902">Two-component regulatory system</keyword>
<keyword evidence="18" id="KW-0175">Coiled coil</keyword>
<name>K9WKM9_9CYAN</name>
<feature type="domain" description="PAS" evidence="23">
    <location>
        <begin position="651"/>
        <end position="725"/>
    </location>
</feature>
<dbReference type="InterPro" id="IPR005467">
    <property type="entry name" value="His_kinase_dom"/>
</dbReference>
<dbReference type="Pfam" id="PF00072">
    <property type="entry name" value="Response_reg"/>
    <property type="match status" value="2"/>
</dbReference>
<dbReference type="STRING" id="1173027.Mic7113_4360"/>
<dbReference type="InterPro" id="IPR003018">
    <property type="entry name" value="GAF"/>
</dbReference>
<dbReference type="SMART" id="SM00448">
    <property type="entry name" value="REC"/>
    <property type="match status" value="2"/>
</dbReference>
<dbReference type="PANTHER" id="PTHR45339:SF1">
    <property type="entry name" value="HYBRID SIGNAL TRANSDUCTION HISTIDINE KINASE J"/>
    <property type="match status" value="1"/>
</dbReference>
<feature type="domain" description="Phytochrome chromophore attachment site" evidence="20">
    <location>
        <begin position="799"/>
        <end position="935"/>
    </location>
</feature>
<feature type="domain" description="CBS" evidence="26">
    <location>
        <begin position="179"/>
        <end position="242"/>
    </location>
</feature>
<evidence type="ECO:0000256" key="7">
    <source>
        <dbReference type="ARBA" id="ARBA00022679"/>
    </source>
</evidence>
<dbReference type="InterPro" id="IPR000700">
    <property type="entry name" value="PAS-assoc_C"/>
</dbReference>
<dbReference type="PROSITE" id="PS50112">
    <property type="entry name" value="PAS"/>
    <property type="match status" value="1"/>
</dbReference>
<evidence type="ECO:0000259" key="20">
    <source>
        <dbReference type="PROSITE" id="PS50046"/>
    </source>
</evidence>
<dbReference type="Pfam" id="PF01590">
    <property type="entry name" value="GAF"/>
    <property type="match status" value="2"/>
</dbReference>
<evidence type="ECO:0000256" key="8">
    <source>
        <dbReference type="ARBA" id="ARBA00022692"/>
    </source>
</evidence>
<feature type="compositionally biased region" description="Polar residues" evidence="19">
    <location>
        <begin position="1704"/>
        <end position="1718"/>
    </location>
</feature>
<dbReference type="SUPFAM" id="SSF55781">
    <property type="entry name" value="GAF domain-like"/>
    <property type="match status" value="2"/>
</dbReference>
<gene>
    <name evidence="27" type="ORF">Mic7113_4360</name>
</gene>
<dbReference type="InterPro" id="IPR000014">
    <property type="entry name" value="PAS"/>
</dbReference>
<dbReference type="InterPro" id="IPR029016">
    <property type="entry name" value="GAF-like_dom_sf"/>
</dbReference>
<dbReference type="CDD" id="cd00130">
    <property type="entry name" value="PAS"/>
    <property type="match status" value="2"/>
</dbReference>
<dbReference type="InterPro" id="IPR008207">
    <property type="entry name" value="Sig_transdc_His_kin_Hpt_dom"/>
</dbReference>
<keyword evidence="5" id="KW-1003">Cell membrane</keyword>
<dbReference type="Pfam" id="PF08448">
    <property type="entry name" value="PAS_4"/>
    <property type="match status" value="1"/>
</dbReference>
<evidence type="ECO:0000256" key="3">
    <source>
        <dbReference type="ARBA" id="ARBA00006402"/>
    </source>
</evidence>
<feature type="region of interest" description="Disordered" evidence="19">
    <location>
        <begin position="340"/>
        <end position="393"/>
    </location>
</feature>
<dbReference type="InterPro" id="IPR011006">
    <property type="entry name" value="CheY-like_superfamily"/>
</dbReference>
<dbReference type="GO" id="GO:0000155">
    <property type="term" value="F:phosphorelay sensor kinase activity"/>
    <property type="evidence" value="ECO:0007669"/>
    <property type="project" value="InterPro"/>
</dbReference>
<organism evidence="27 28">
    <name type="scientific">Allocoleopsis franciscana PCC 7113</name>
    <dbReference type="NCBI Taxonomy" id="1173027"/>
    <lineage>
        <taxon>Bacteria</taxon>
        <taxon>Bacillati</taxon>
        <taxon>Cyanobacteriota</taxon>
        <taxon>Cyanophyceae</taxon>
        <taxon>Coleofasciculales</taxon>
        <taxon>Coleofasciculaceae</taxon>
        <taxon>Allocoleopsis</taxon>
        <taxon>Allocoleopsis franciscana</taxon>
    </lineage>
</organism>
<feature type="domain" description="Histidine kinase" evidence="21">
    <location>
        <begin position="1177"/>
        <end position="1448"/>
    </location>
</feature>
<dbReference type="SUPFAM" id="SSF47226">
    <property type="entry name" value="Histidine-containing phosphotransfer domain, HPT domain"/>
    <property type="match status" value="1"/>
</dbReference>
<dbReference type="PATRIC" id="fig|1173027.3.peg.4820"/>
<dbReference type="CDD" id="cd00088">
    <property type="entry name" value="HPT"/>
    <property type="match status" value="1"/>
</dbReference>
<dbReference type="Pfam" id="PF02518">
    <property type="entry name" value="HATPase_c"/>
    <property type="match status" value="1"/>
</dbReference>
<keyword evidence="11" id="KW-0067">ATP-binding</keyword>
<accession>K9WKM9</accession>
<dbReference type="GO" id="GO:0005524">
    <property type="term" value="F:ATP binding"/>
    <property type="evidence" value="ECO:0007669"/>
    <property type="project" value="UniProtKB-KW"/>
</dbReference>
<dbReference type="PROSITE" id="PS50894">
    <property type="entry name" value="HPT"/>
    <property type="match status" value="1"/>
</dbReference>
<evidence type="ECO:0000313" key="27">
    <source>
        <dbReference type="EMBL" id="AFZ20057.1"/>
    </source>
</evidence>
<dbReference type="InterPro" id="IPR035965">
    <property type="entry name" value="PAS-like_dom_sf"/>
</dbReference>
<dbReference type="eggNOG" id="COG0517">
    <property type="taxonomic scope" value="Bacteria"/>
</dbReference>
<comment type="similarity">
    <text evidence="3">In the N-terminal section; belongs to the phytochrome family.</text>
</comment>
<evidence type="ECO:0000256" key="16">
    <source>
        <dbReference type="PROSITE-ProRule" id="PRU00169"/>
    </source>
</evidence>
<dbReference type="InterPro" id="IPR003661">
    <property type="entry name" value="HisK_dim/P_dom"/>
</dbReference>
<dbReference type="InterPro" id="IPR016132">
    <property type="entry name" value="Phyto_chromo_attachment"/>
</dbReference>
<dbReference type="SUPFAM" id="SSF55874">
    <property type="entry name" value="ATPase domain of HSP90 chaperone/DNA topoisomerase II/histidine kinase"/>
    <property type="match status" value="1"/>
</dbReference>
<keyword evidence="14" id="KW-0472">Membrane</keyword>
<reference evidence="27 28" key="1">
    <citation type="submission" date="2012-06" db="EMBL/GenBank/DDBJ databases">
        <title>Finished chromosome of genome of Microcoleus sp. PCC 7113.</title>
        <authorList>
            <consortium name="US DOE Joint Genome Institute"/>
            <person name="Gugger M."/>
            <person name="Coursin T."/>
            <person name="Rippka R."/>
            <person name="Tandeau De Marsac N."/>
            <person name="Huntemann M."/>
            <person name="Wei C.-L."/>
            <person name="Han J."/>
            <person name="Detter J.C."/>
            <person name="Han C."/>
            <person name="Tapia R."/>
            <person name="Chen A."/>
            <person name="Kyrpides N."/>
            <person name="Mavromatis K."/>
            <person name="Markowitz V."/>
            <person name="Szeto E."/>
            <person name="Ivanova N."/>
            <person name="Pagani I."/>
            <person name="Pati A."/>
            <person name="Goodwin L."/>
            <person name="Nordberg H.P."/>
            <person name="Cantor M.N."/>
            <person name="Hua S.X."/>
            <person name="Woyke T."/>
            <person name="Kerfeld C.A."/>
        </authorList>
    </citation>
    <scope>NUCLEOTIDE SEQUENCE [LARGE SCALE GENOMIC DNA]</scope>
    <source>
        <strain evidence="27 28">PCC 7113</strain>
    </source>
</reference>
<dbReference type="Gene3D" id="3.30.450.20">
    <property type="entry name" value="PAS domain"/>
    <property type="match status" value="3"/>
</dbReference>
<dbReference type="NCBIfam" id="TIGR00229">
    <property type="entry name" value="sensory_box"/>
    <property type="match status" value="1"/>
</dbReference>
<dbReference type="CDD" id="cd04620">
    <property type="entry name" value="CBS_two-component_sensor_histidine_kinase_repeat1"/>
    <property type="match status" value="1"/>
</dbReference>
<keyword evidence="28" id="KW-1185">Reference proteome</keyword>
<dbReference type="PRINTS" id="PR00344">
    <property type="entry name" value="BCTRLSENSOR"/>
</dbReference>
<feature type="domain" description="PAC" evidence="24">
    <location>
        <begin position="478"/>
        <end position="530"/>
    </location>
</feature>
<feature type="domain" description="HPt" evidence="25">
    <location>
        <begin position="1840"/>
        <end position="1941"/>
    </location>
</feature>
<evidence type="ECO:0000256" key="1">
    <source>
        <dbReference type="ARBA" id="ARBA00000085"/>
    </source>
</evidence>
<dbReference type="InterPro" id="IPR000644">
    <property type="entry name" value="CBS_dom"/>
</dbReference>
<dbReference type="Gene3D" id="3.30.565.10">
    <property type="entry name" value="Histidine kinase-like ATPase, C-terminal domain"/>
    <property type="match status" value="1"/>
</dbReference>
<evidence type="ECO:0000256" key="12">
    <source>
        <dbReference type="ARBA" id="ARBA00022989"/>
    </source>
</evidence>
<evidence type="ECO:0000259" key="22">
    <source>
        <dbReference type="PROSITE" id="PS50110"/>
    </source>
</evidence>
<dbReference type="InterPro" id="IPR001610">
    <property type="entry name" value="PAC"/>
</dbReference>
<evidence type="ECO:0000313" key="28">
    <source>
        <dbReference type="Proteomes" id="UP000010471"/>
    </source>
</evidence>
<dbReference type="SUPFAM" id="SSF54631">
    <property type="entry name" value="CBS-domain pair"/>
    <property type="match status" value="1"/>
</dbReference>
<dbReference type="Pfam" id="PF01627">
    <property type="entry name" value="Hpt"/>
    <property type="match status" value="1"/>
</dbReference>
<feature type="domain" description="PAC" evidence="24">
    <location>
        <begin position="724"/>
        <end position="779"/>
    </location>
</feature>
<dbReference type="InterPro" id="IPR036641">
    <property type="entry name" value="HPT_dom_sf"/>
</dbReference>
<keyword evidence="10" id="KW-0418">Kinase</keyword>
<dbReference type="InterPro" id="IPR046342">
    <property type="entry name" value="CBS_dom_sf"/>
</dbReference>
<feature type="region of interest" description="Disordered" evidence="19">
    <location>
        <begin position="1704"/>
        <end position="1736"/>
    </location>
</feature>
<dbReference type="HOGENOM" id="CLU_001440_0_0_3"/>
<dbReference type="CDD" id="cd17546">
    <property type="entry name" value="REC_hyHK_CKI1_RcsC-like"/>
    <property type="match status" value="2"/>
</dbReference>
<dbReference type="SMART" id="SM00387">
    <property type="entry name" value="HATPase_c"/>
    <property type="match status" value="1"/>
</dbReference>
<feature type="domain" description="Response regulatory" evidence="22">
    <location>
        <begin position="1468"/>
        <end position="1585"/>
    </location>
</feature>
<evidence type="ECO:0000256" key="14">
    <source>
        <dbReference type="ARBA" id="ARBA00023136"/>
    </source>
</evidence>
<comment type="subcellular location">
    <subcellularLocation>
        <location evidence="2">Cell membrane</location>
        <topology evidence="2">Multi-pass membrane protein</topology>
    </subcellularLocation>
</comment>
<dbReference type="InterPro" id="IPR013655">
    <property type="entry name" value="PAS_fold_3"/>
</dbReference>
<evidence type="ECO:0000256" key="9">
    <source>
        <dbReference type="ARBA" id="ARBA00022741"/>
    </source>
</evidence>
<keyword evidence="8" id="KW-0812">Transmembrane</keyword>
<dbReference type="SMART" id="SM00388">
    <property type="entry name" value="HisKA"/>
    <property type="match status" value="1"/>
</dbReference>
<feature type="modified residue" description="4-aspartylphosphate" evidence="16">
    <location>
        <position position="1662"/>
    </location>
</feature>
<dbReference type="GO" id="GO:0005886">
    <property type="term" value="C:plasma membrane"/>
    <property type="evidence" value="ECO:0007669"/>
    <property type="project" value="UniProtKB-SubCell"/>
</dbReference>
<evidence type="ECO:0000259" key="23">
    <source>
        <dbReference type="PROSITE" id="PS50112"/>
    </source>
</evidence>
<dbReference type="eggNOG" id="COG4251">
    <property type="taxonomic scope" value="Bacteria"/>
</dbReference>
<evidence type="ECO:0000259" key="26">
    <source>
        <dbReference type="PROSITE" id="PS51371"/>
    </source>
</evidence>
<evidence type="ECO:0000256" key="5">
    <source>
        <dbReference type="ARBA" id="ARBA00022475"/>
    </source>
</evidence>
<protein>
    <recommendedName>
        <fullName evidence="4">histidine kinase</fullName>
        <ecNumber evidence="4">2.7.13.3</ecNumber>
    </recommendedName>
</protein>
<keyword evidence="7" id="KW-0808">Transferase</keyword>
<dbReference type="InterPro" id="IPR036890">
    <property type="entry name" value="HATPase_C_sf"/>
</dbReference>
<evidence type="ECO:0000256" key="17">
    <source>
        <dbReference type="PROSITE-ProRule" id="PRU00703"/>
    </source>
</evidence>
<dbReference type="InterPro" id="IPR004358">
    <property type="entry name" value="Sig_transdc_His_kin-like_C"/>
</dbReference>
<dbReference type="RefSeq" id="WP_015184193.1">
    <property type="nucleotide sequence ID" value="NC_019738.1"/>
</dbReference>
<dbReference type="PROSITE" id="PS51371">
    <property type="entry name" value="CBS"/>
    <property type="match status" value="2"/>
</dbReference>
<dbReference type="eggNOG" id="COG2198">
    <property type="taxonomic scope" value="Bacteria"/>
</dbReference>
<feature type="region of interest" description="Disordered" evidence="19">
    <location>
        <begin position="1322"/>
        <end position="1358"/>
    </location>
</feature>
<feature type="compositionally biased region" description="Polar residues" evidence="19">
    <location>
        <begin position="341"/>
        <end position="355"/>
    </location>
</feature>
<dbReference type="Gene3D" id="3.30.450.40">
    <property type="match status" value="2"/>
</dbReference>
<dbReference type="EMBL" id="CP003630">
    <property type="protein sequence ID" value="AFZ20057.1"/>
    <property type="molecule type" value="Genomic_DNA"/>
</dbReference>
<evidence type="ECO:0000256" key="15">
    <source>
        <dbReference type="PROSITE-ProRule" id="PRU00110"/>
    </source>
</evidence>
<dbReference type="CDD" id="cd00082">
    <property type="entry name" value="HisKA"/>
    <property type="match status" value="1"/>
</dbReference>
<feature type="coiled-coil region" evidence="18">
    <location>
        <begin position="1133"/>
        <end position="1167"/>
    </location>
</feature>
<dbReference type="PROSITE" id="PS50046">
    <property type="entry name" value="PHYTOCHROME_2"/>
    <property type="match status" value="1"/>
</dbReference>
<dbReference type="OrthoDB" id="5389090at2"/>
<dbReference type="PROSITE" id="PS50110">
    <property type="entry name" value="RESPONSE_REGULATORY"/>
    <property type="match status" value="2"/>
</dbReference>
<dbReference type="SMART" id="SM00086">
    <property type="entry name" value="PAC"/>
    <property type="match status" value="3"/>
</dbReference>
<feature type="modified residue" description="Phosphohistidine" evidence="15">
    <location>
        <position position="1887"/>
    </location>
</feature>
<keyword evidence="9" id="KW-0547">Nucleotide-binding</keyword>
<comment type="catalytic activity">
    <reaction evidence="1">
        <text>ATP + protein L-histidine = ADP + protein N-phospho-L-histidine.</text>
        <dbReference type="EC" id="2.7.13.3"/>
    </reaction>
</comment>
<evidence type="ECO:0000256" key="6">
    <source>
        <dbReference type="ARBA" id="ARBA00022553"/>
    </source>
</evidence>
<proteinExistence type="inferred from homology"/>
<keyword evidence="6 16" id="KW-0597">Phosphoprotein</keyword>
<dbReference type="PROSITE" id="PS50113">
    <property type="entry name" value="PAC"/>
    <property type="match status" value="2"/>
</dbReference>
<feature type="compositionally biased region" description="Low complexity" evidence="19">
    <location>
        <begin position="362"/>
        <end position="382"/>
    </location>
</feature>
<dbReference type="PROSITE" id="PS50109">
    <property type="entry name" value="HIS_KIN"/>
    <property type="match status" value="1"/>
</dbReference>
<dbReference type="SMART" id="SM00065">
    <property type="entry name" value="GAF"/>
    <property type="match status" value="2"/>
</dbReference>
<dbReference type="Gene3D" id="1.20.120.160">
    <property type="entry name" value="HPT domain"/>
    <property type="match status" value="1"/>
</dbReference>
<dbReference type="InterPro" id="IPR003594">
    <property type="entry name" value="HATPase_dom"/>
</dbReference>
<evidence type="ECO:0000256" key="2">
    <source>
        <dbReference type="ARBA" id="ARBA00004651"/>
    </source>
</evidence>
<evidence type="ECO:0000259" key="24">
    <source>
        <dbReference type="PROSITE" id="PS50113"/>
    </source>
</evidence>
<dbReference type="InterPro" id="IPR036097">
    <property type="entry name" value="HisK_dim/P_sf"/>
</dbReference>
<feature type="domain" description="Response regulatory" evidence="22">
    <location>
        <begin position="1613"/>
        <end position="1778"/>
    </location>
</feature>
<dbReference type="SMART" id="SM00116">
    <property type="entry name" value="CBS"/>
    <property type="match status" value="3"/>
</dbReference>
<dbReference type="SUPFAM" id="SSF52172">
    <property type="entry name" value="CheY-like"/>
    <property type="match status" value="2"/>
</dbReference>
<dbReference type="Pfam" id="PF00571">
    <property type="entry name" value="CBS"/>
    <property type="match status" value="2"/>
</dbReference>
<dbReference type="CDD" id="cd17774">
    <property type="entry name" value="CBS_two-component_sensor_histidine_kinase_repeat2"/>
    <property type="match status" value="1"/>
</dbReference>
<feature type="domain" description="CBS" evidence="26">
    <location>
        <begin position="112"/>
        <end position="170"/>
    </location>
</feature>
<feature type="modified residue" description="4-aspartylphosphate" evidence="16">
    <location>
        <position position="1518"/>
    </location>
</feature>
<evidence type="ECO:0000256" key="19">
    <source>
        <dbReference type="SAM" id="MobiDB-lite"/>
    </source>
</evidence>
<evidence type="ECO:0000256" key="10">
    <source>
        <dbReference type="ARBA" id="ARBA00022777"/>
    </source>
</evidence>
<dbReference type="Gene3D" id="3.10.580.10">
    <property type="entry name" value="CBS-domain"/>
    <property type="match status" value="2"/>
</dbReference>
<dbReference type="PANTHER" id="PTHR45339">
    <property type="entry name" value="HYBRID SIGNAL TRANSDUCTION HISTIDINE KINASE J"/>
    <property type="match status" value="1"/>
</dbReference>
<dbReference type="SUPFAM" id="SSF47384">
    <property type="entry name" value="Homodimeric domain of signal transducing histidine kinase"/>
    <property type="match status" value="1"/>
</dbReference>
<keyword evidence="17" id="KW-0129">CBS domain</keyword>
<evidence type="ECO:0000259" key="21">
    <source>
        <dbReference type="PROSITE" id="PS50109"/>
    </source>
</evidence>
<dbReference type="EC" id="2.7.13.3" evidence="4"/>
<dbReference type="Pfam" id="PF08447">
    <property type="entry name" value="PAS_3"/>
    <property type="match status" value="1"/>
</dbReference>